<dbReference type="RefSeq" id="XP_033529594.1">
    <property type="nucleotide sequence ID" value="XM_033678352.1"/>
</dbReference>
<proteinExistence type="predicted"/>
<dbReference type="Gene3D" id="3.30.710.10">
    <property type="entry name" value="Potassium Channel Kv1.1, Chain A"/>
    <property type="match status" value="1"/>
</dbReference>
<dbReference type="AlphaFoldDB" id="A0A6G1FQC1"/>
<organism evidence="2">
    <name type="scientific">Eremomyces bilateralis CBS 781.70</name>
    <dbReference type="NCBI Taxonomy" id="1392243"/>
    <lineage>
        <taxon>Eukaryota</taxon>
        <taxon>Fungi</taxon>
        <taxon>Dikarya</taxon>
        <taxon>Ascomycota</taxon>
        <taxon>Pezizomycotina</taxon>
        <taxon>Dothideomycetes</taxon>
        <taxon>Dothideomycetes incertae sedis</taxon>
        <taxon>Eremomycetales</taxon>
        <taxon>Eremomycetaceae</taxon>
        <taxon>Eremomyces</taxon>
    </lineage>
</organism>
<dbReference type="InterPro" id="IPR011333">
    <property type="entry name" value="SKP1/BTB/POZ_sf"/>
</dbReference>
<dbReference type="PANTHER" id="PTHR47843">
    <property type="entry name" value="BTB DOMAIN-CONTAINING PROTEIN-RELATED"/>
    <property type="match status" value="1"/>
</dbReference>
<keyword evidence="3" id="KW-1185">Reference proteome</keyword>
<reference evidence="4" key="3">
    <citation type="submission" date="2025-04" db="UniProtKB">
        <authorList>
            <consortium name="RefSeq"/>
        </authorList>
    </citation>
    <scope>IDENTIFICATION</scope>
    <source>
        <strain evidence="4">CBS 781.70</strain>
    </source>
</reference>
<sequence length="262" mass="28677">MSEATLDKPFNDFVTSVIPLYSGPQVTVRIGSTSREYKLSKALLCNQSPYFKATFEGNFQEGKEQSTTLKEEDGIVSIQSFELLVQWLYLGRVILGDSTPTDSITAIVEFVKIADMCGVTGMEGTMAEQIKTIILADPAHRYPLDSNTYCLNSNHIVSAAGLPDGHPVRKVLAAAVAGEFFRADNHKFSKEVKEVASFASDLLEAIRDTLKSHKIGSYSIYVKKKTIEKEVMQCCCGKKQVQSSSIVVGLRAVPAPITVLIT</sequence>
<evidence type="ECO:0000313" key="2">
    <source>
        <dbReference type="EMBL" id="KAF1807963.1"/>
    </source>
</evidence>
<evidence type="ECO:0000313" key="4">
    <source>
        <dbReference type="RefSeq" id="XP_033529594.1"/>
    </source>
</evidence>
<reference evidence="2 4" key="1">
    <citation type="submission" date="2020-01" db="EMBL/GenBank/DDBJ databases">
        <authorList>
            <consortium name="DOE Joint Genome Institute"/>
            <person name="Haridas S."/>
            <person name="Albert R."/>
            <person name="Binder M."/>
            <person name="Bloem J."/>
            <person name="Labutti K."/>
            <person name="Salamov A."/>
            <person name="Andreopoulos B."/>
            <person name="Baker S.E."/>
            <person name="Barry K."/>
            <person name="Bills G."/>
            <person name="Bluhm B.H."/>
            <person name="Cannon C."/>
            <person name="Castanera R."/>
            <person name="Culley D.E."/>
            <person name="Daum C."/>
            <person name="Ezra D."/>
            <person name="Gonzalez J.B."/>
            <person name="Henrissat B."/>
            <person name="Kuo A."/>
            <person name="Liang C."/>
            <person name="Lipzen A."/>
            <person name="Lutzoni F."/>
            <person name="Magnuson J."/>
            <person name="Mondo S."/>
            <person name="Nolan M."/>
            <person name="Ohm R."/>
            <person name="Pangilinan J."/>
            <person name="Park H.-J."/>
            <person name="Ramirez L."/>
            <person name="Alfaro M."/>
            <person name="Sun H."/>
            <person name="Tritt A."/>
            <person name="Yoshinaga Y."/>
            <person name="Zwiers L.-H."/>
            <person name="Turgeon B.G."/>
            <person name="Goodwin S.B."/>
            <person name="Spatafora J.W."/>
            <person name="Crous P.W."/>
            <person name="Grigoriev I.V."/>
        </authorList>
    </citation>
    <scope>NUCLEOTIDE SEQUENCE</scope>
    <source>
        <strain evidence="2 4">CBS 781.70</strain>
    </source>
</reference>
<dbReference type="OrthoDB" id="1022638at2759"/>
<gene>
    <name evidence="2 4" type="ORF">P152DRAFT_453274</name>
</gene>
<dbReference type="GeneID" id="54418922"/>
<protein>
    <recommendedName>
        <fullName evidence="1">BTB domain-containing protein</fullName>
    </recommendedName>
</protein>
<dbReference type="SUPFAM" id="SSF54695">
    <property type="entry name" value="POZ domain"/>
    <property type="match status" value="1"/>
</dbReference>
<accession>A0A6G1FQC1</accession>
<dbReference type="PROSITE" id="PS50097">
    <property type="entry name" value="BTB"/>
    <property type="match status" value="1"/>
</dbReference>
<dbReference type="Proteomes" id="UP000504638">
    <property type="component" value="Unplaced"/>
</dbReference>
<evidence type="ECO:0000259" key="1">
    <source>
        <dbReference type="PROSITE" id="PS50097"/>
    </source>
</evidence>
<feature type="domain" description="BTB" evidence="1">
    <location>
        <begin position="24"/>
        <end position="97"/>
    </location>
</feature>
<evidence type="ECO:0000313" key="3">
    <source>
        <dbReference type="Proteomes" id="UP000504638"/>
    </source>
</evidence>
<dbReference type="InterPro" id="IPR000210">
    <property type="entry name" value="BTB/POZ_dom"/>
</dbReference>
<dbReference type="EMBL" id="ML975196">
    <property type="protein sequence ID" value="KAF1807963.1"/>
    <property type="molecule type" value="Genomic_DNA"/>
</dbReference>
<dbReference type="Pfam" id="PF00651">
    <property type="entry name" value="BTB"/>
    <property type="match status" value="1"/>
</dbReference>
<name>A0A6G1FQC1_9PEZI</name>
<reference evidence="4" key="2">
    <citation type="submission" date="2020-04" db="EMBL/GenBank/DDBJ databases">
        <authorList>
            <consortium name="NCBI Genome Project"/>
        </authorList>
    </citation>
    <scope>NUCLEOTIDE SEQUENCE</scope>
    <source>
        <strain evidence="4">CBS 781.70</strain>
    </source>
</reference>
<dbReference type="CDD" id="cd18186">
    <property type="entry name" value="BTB_POZ_ZBTB_KLHL-like"/>
    <property type="match status" value="1"/>
</dbReference>